<gene>
    <name evidence="5" type="primary">cccA_1</name>
    <name evidence="5" type="ORF">CB4_00709</name>
</gene>
<feature type="signal peptide" evidence="4">
    <location>
        <begin position="1"/>
        <end position="25"/>
    </location>
</feature>
<name>A0A0U5B4J3_9BACL</name>
<dbReference type="PROSITE" id="PS51257">
    <property type="entry name" value="PROKAR_LIPOPROTEIN"/>
    <property type="match status" value="1"/>
</dbReference>
<accession>A0A0U5B4J3</accession>
<keyword evidence="2" id="KW-0479">Metal-binding</keyword>
<feature type="binding site" description="covalent" evidence="1">
    <location>
        <position position="72"/>
    </location>
    <ligand>
        <name>heme c</name>
        <dbReference type="ChEBI" id="CHEBI:61717"/>
    </ligand>
</feature>
<dbReference type="InterPro" id="IPR051811">
    <property type="entry name" value="Cytochrome_c550/c551-like"/>
</dbReference>
<dbReference type="KEGG" id="asoc:CB4_00709"/>
<dbReference type="SUPFAM" id="SSF46626">
    <property type="entry name" value="Cytochrome c"/>
    <property type="match status" value="1"/>
</dbReference>
<feature type="chain" id="PRO_5044213655" evidence="4">
    <location>
        <begin position="26"/>
        <end position="130"/>
    </location>
</feature>
<dbReference type="PANTHER" id="PTHR37823">
    <property type="entry name" value="CYTOCHROME C-553-LIKE"/>
    <property type="match status" value="1"/>
</dbReference>
<keyword evidence="2" id="KW-0408">Iron</keyword>
<evidence type="ECO:0000256" key="4">
    <source>
        <dbReference type="SAM" id="SignalP"/>
    </source>
</evidence>
<keyword evidence="4" id="KW-0732">Signal</keyword>
<dbReference type="PIRSF" id="PIRSF000025">
    <property type="entry name" value="Cytc_Bsub_c550"/>
    <property type="match status" value="1"/>
</dbReference>
<keyword evidence="6" id="KW-1185">Reference proteome</keyword>
<keyword evidence="1" id="KW-0349">Heme</keyword>
<dbReference type="AlphaFoldDB" id="A0A0U5B4J3"/>
<reference evidence="5 6" key="1">
    <citation type="submission" date="2015-12" db="EMBL/GenBank/DDBJ databases">
        <title>Genome sequence of Aneurinibacillus soli.</title>
        <authorList>
            <person name="Lee J.S."/>
            <person name="Lee K.C."/>
            <person name="Kim K.K."/>
            <person name="Lee B.W."/>
        </authorList>
    </citation>
    <scope>NUCLEOTIDE SEQUENCE [LARGE SCALE GENOMIC DNA]</scope>
    <source>
        <strain evidence="5 6">CB4</strain>
    </source>
</reference>
<evidence type="ECO:0000313" key="5">
    <source>
        <dbReference type="EMBL" id="BAU26582.1"/>
    </source>
</evidence>
<dbReference type="GO" id="GO:0016020">
    <property type="term" value="C:membrane"/>
    <property type="evidence" value="ECO:0007669"/>
    <property type="project" value="InterPro"/>
</dbReference>
<evidence type="ECO:0000256" key="3">
    <source>
        <dbReference type="SAM" id="MobiDB-lite"/>
    </source>
</evidence>
<feature type="region of interest" description="Disordered" evidence="3">
    <location>
        <begin position="28"/>
        <end position="56"/>
    </location>
</feature>
<dbReference type="PANTHER" id="PTHR37823:SF4">
    <property type="entry name" value="MENAQUINOL-CYTOCHROME C REDUCTASE CYTOCHROME B_C SUBUNIT"/>
    <property type="match status" value="1"/>
</dbReference>
<organism evidence="5 6">
    <name type="scientific">Aneurinibacillus soli</name>
    <dbReference type="NCBI Taxonomy" id="1500254"/>
    <lineage>
        <taxon>Bacteria</taxon>
        <taxon>Bacillati</taxon>
        <taxon>Bacillota</taxon>
        <taxon>Bacilli</taxon>
        <taxon>Bacillales</taxon>
        <taxon>Paenibacillaceae</taxon>
        <taxon>Aneurinibacillus group</taxon>
        <taxon>Aneurinibacillus</taxon>
    </lineage>
</organism>
<feature type="compositionally biased region" description="Gly residues" evidence="3">
    <location>
        <begin position="41"/>
        <end position="50"/>
    </location>
</feature>
<dbReference type="InterPro" id="IPR036909">
    <property type="entry name" value="Cyt_c-like_dom_sf"/>
</dbReference>
<dbReference type="Gene3D" id="1.10.760.10">
    <property type="entry name" value="Cytochrome c-like domain"/>
    <property type="match status" value="1"/>
</dbReference>
<proteinExistence type="predicted"/>
<evidence type="ECO:0000313" key="6">
    <source>
        <dbReference type="Proteomes" id="UP000217696"/>
    </source>
</evidence>
<dbReference type="Pfam" id="PF13442">
    <property type="entry name" value="Cytochrome_CBB3"/>
    <property type="match status" value="1"/>
</dbReference>
<protein>
    <submittedName>
        <fullName evidence="5">Cytochrome c-551</fullName>
    </submittedName>
</protein>
<feature type="binding site" description="axial binding residue" evidence="2">
    <location>
        <position position="109"/>
    </location>
    <ligand>
        <name>heme c</name>
        <dbReference type="ChEBI" id="CHEBI:61717"/>
    </ligand>
    <ligandPart>
        <name>Fe</name>
        <dbReference type="ChEBI" id="CHEBI:18248"/>
    </ligandPart>
</feature>
<evidence type="ECO:0000256" key="2">
    <source>
        <dbReference type="PIRSR" id="PIRSR000025-2"/>
    </source>
</evidence>
<dbReference type="EMBL" id="AP017312">
    <property type="protein sequence ID" value="BAU26582.1"/>
    <property type="molecule type" value="Genomic_DNA"/>
</dbReference>
<dbReference type="GO" id="GO:0009055">
    <property type="term" value="F:electron transfer activity"/>
    <property type="evidence" value="ECO:0007669"/>
    <property type="project" value="InterPro"/>
</dbReference>
<sequence>MKKSMMIASFLLVIALAVGCGVAKSDNPGNKPAAQAPAGNTSGGAAGKTGGSATDGVHAEAQKMYQAKCTACHGQDMKGGAGPALMQVGSRYKSADEIKTILMKGKDGMPGGLVSEEEAKKLSDWLMTMK</sequence>
<comment type="PTM">
    <text evidence="1">Binds 1 heme c group covalently per subunit.</text>
</comment>
<dbReference type="Proteomes" id="UP000217696">
    <property type="component" value="Chromosome"/>
</dbReference>
<feature type="binding site" description="axial binding residue" evidence="2">
    <location>
        <position position="73"/>
    </location>
    <ligand>
        <name>heme c</name>
        <dbReference type="ChEBI" id="CHEBI:61717"/>
    </ligand>
    <ligandPart>
        <name>Fe</name>
        <dbReference type="ChEBI" id="CHEBI:18248"/>
    </ligandPart>
</feature>
<dbReference type="GO" id="GO:0020037">
    <property type="term" value="F:heme binding"/>
    <property type="evidence" value="ECO:0007669"/>
    <property type="project" value="InterPro"/>
</dbReference>
<dbReference type="RefSeq" id="WP_157737773.1">
    <property type="nucleotide sequence ID" value="NZ_AP017312.1"/>
</dbReference>
<dbReference type="InterPro" id="IPR009056">
    <property type="entry name" value="Cyt_c-like_dom"/>
</dbReference>
<evidence type="ECO:0000256" key="1">
    <source>
        <dbReference type="PIRSR" id="PIRSR000025-1"/>
    </source>
</evidence>
<dbReference type="InterPro" id="IPR012218">
    <property type="entry name" value="Cyt_c_BACSU-c550-type"/>
</dbReference>
<dbReference type="PROSITE" id="PS51007">
    <property type="entry name" value="CYTC"/>
    <property type="match status" value="1"/>
</dbReference>
<dbReference type="GO" id="GO:0005506">
    <property type="term" value="F:iron ion binding"/>
    <property type="evidence" value="ECO:0007669"/>
    <property type="project" value="InterPro"/>
</dbReference>
<feature type="binding site" description="covalent" evidence="1">
    <location>
        <position position="69"/>
    </location>
    <ligand>
        <name>heme c</name>
        <dbReference type="ChEBI" id="CHEBI:61717"/>
    </ligand>
</feature>